<feature type="transmembrane region" description="Helical" evidence="1">
    <location>
        <begin position="391"/>
        <end position="411"/>
    </location>
</feature>
<dbReference type="RefSeq" id="XP_016252039.1">
    <property type="nucleotide sequence ID" value="XM_016390137.1"/>
</dbReference>
<organism evidence="2 3">
    <name type="scientific">Cladophialophora immunda</name>
    <dbReference type="NCBI Taxonomy" id="569365"/>
    <lineage>
        <taxon>Eukaryota</taxon>
        <taxon>Fungi</taxon>
        <taxon>Dikarya</taxon>
        <taxon>Ascomycota</taxon>
        <taxon>Pezizomycotina</taxon>
        <taxon>Eurotiomycetes</taxon>
        <taxon>Chaetothyriomycetidae</taxon>
        <taxon>Chaetothyriales</taxon>
        <taxon>Herpotrichiellaceae</taxon>
        <taxon>Cladophialophora</taxon>
    </lineage>
</organism>
<keyword evidence="1" id="KW-0472">Membrane</keyword>
<reference evidence="2 3" key="1">
    <citation type="submission" date="2015-01" db="EMBL/GenBank/DDBJ databases">
        <title>The Genome Sequence of Cladophialophora immunda CBS83496.</title>
        <authorList>
            <consortium name="The Broad Institute Genomics Platform"/>
            <person name="Cuomo C."/>
            <person name="de Hoog S."/>
            <person name="Gorbushina A."/>
            <person name="Stielow B."/>
            <person name="Teixiera M."/>
            <person name="Abouelleil A."/>
            <person name="Chapman S.B."/>
            <person name="Priest M."/>
            <person name="Young S.K."/>
            <person name="Wortman J."/>
            <person name="Nusbaum C."/>
            <person name="Birren B."/>
        </authorList>
    </citation>
    <scope>NUCLEOTIDE SEQUENCE [LARGE SCALE GENOMIC DNA]</scope>
    <source>
        <strain evidence="2 3">CBS 83496</strain>
    </source>
</reference>
<dbReference type="Proteomes" id="UP000054466">
    <property type="component" value="Unassembled WGS sequence"/>
</dbReference>
<proteinExistence type="predicted"/>
<keyword evidence="1" id="KW-1133">Transmembrane helix</keyword>
<feature type="transmembrane region" description="Helical" evidence="1">
    <location>
        <begin position="423"/>
        <end position="442"/>
    </location>
</feature>
<dbReference type="EMBL" id="KN847041">
    <property type="protein sequence ID" value="KIW31823.1"/>
    <property type="molecule type" value="Genomic_DNA"/>
</dbReference>
<accession>A0A0D2CKW2</accession>
<keyword evidence="3" id="KW-1185">Reference proteome</keyword>
<dbReference type="HOGENOM" id="CLU_041589_0_0_1"/>
<protein>
    <submittedName>
        <fullName evidence="2">Uncharacterized protein</fullName>
    </submittedName>
</protein>
<dbReference type="VEuPathDB" id="FungiDB:PV07_03416"/>
<feature type="transmembrane region" description="Helical" evidence="1">
    <location>
        <begin position="292"/>
        <end position="312"/>
    </location>
</feature>
<evidence type="ECO:0000313" key="3">
    <source>
        <dbReference type="Proteomes" id="UP000054466"/>
    </source>
</evidence>
<evidence type="ECO:0000313" key="2">
    <source>
        <dbReference type="EMBL" id="KIW31823.1"/>
    </source>
</evidence>
<name>A0A0D2CKW2_9EURO</name>
<keyword evidence="1" id="KW-0812">Transmembrane</keyword>
<gene>
    <name evidence="2" type="ORF">PV07_03416</name>
</gene>
<feature type="transmembrane region" description="Helical" evidence="1">
    <location>
        <begin position="258"/>
        <end position="280"/>
    </location>
</feature>
<dbReference type="AlphaFoldDB" id="A0A0D2CKW2"/>
<sequence>MPPVQRTATLVPDALAIIQRNHAGLRRRSGAYDSHVWKGGLNVASVDLIAMLVSDAGLSNLEPQWWNASPWGCFLIGLQPRGGWQIMQRAVQWGNDRWAHSFGVDCSKNVMYSYFACSIRNRLEVWDSDRFDSPTQVSVAAKPHVPPRWLSDILFDRKKMPEPREWRALRIDGDRTFSMDRPSKLTDGSRGGQAFMCEILKPPDGKTYNIADQARMQLLSVMLVAIALIKQKHLERWECVLTEEFQLNDQLGVIFRRLLRFLMVANVFVVGFIISAFYALWVHNIFGNAAPYLIQLCSIASWAFGAIGLLMLGGNPRVRIKRDKETPTWVEERFDALPLDGAEEGKCRQAELKFGYLQGTTFTPVQGSCRVPLDIVKLICQWDLILTRSCAWYGGMIWCAAYLGVSIVLQIAGAKVATVPAEVMAVVILILTSVVRGTGVSGSEERMIPSWKVKPDTAYGATLLGKMMSRV</sequence>
<dbReference type="GeneID" id="27342610"/>
<dbReference type="OrthoDB" id="2898697at2759"/>
<evidence type="ECO:0000256" key="1">
    <source>
        <dbReference type="SAM" id="Phobius"/>
    </source>
</evidence>